<dbReference type="EMBL" id="CP030280">
    <property type="protein sequence ID" value="AWY97515.1"/>
    <property type="molecule type" value="Genomic_DNA"/>
</dbReference>
<accession>A0A2Z4U902</accession>
<dbReference type="AlphaFoldDB" id="A0A2Z4U902"/>
<evidence type="ECO:0000256" key="3">
    <source>
        <dbReference type="ARBA" id="ARBA00023150"/>
    </source>
</evidence>
<dbReference type="CDD" id="cd00886">
    <property type="entry name" value="MogA_MoaB"/>
    <property type="match status" value="1"/>
</dbReference>
<dbReference type="InterPro" id="IPR011037">
    <property type="entry name" value="Pyrv_Knase-like_insert_dom_sf"/>
</dbReference>
<feature type="domain" description="MOSC" evidence="4">
    <location>
        <begin position="18"/>
        <end position="142"/>
    </location>
</feature>
<dbReference type="Pfam" id="PF03473">
    <property type="entry name" value="MOSC"/>
    <property type="match status" value="1"/>
</dbReference>
<dbReference type="PROSITE" id="PS01078">
    <property type="entry name" value="MOCF_BIOSYNTHESIS_1"/>
    <property type="match status" value="1"/>
</dbReference>
<evidence type="ECO:0000259" key="4">
    <source>
        <dbReference type="PROSITE" id="PS51340"/>
    </source>
</evidence>
<dbReference type="Gene3D" id="3.40.980.10">
    <property type="entry name" value="MoaB/Mog-like domain"/>
    <property type="match status" value="1"/>
</dbReference>
<comment type="pathway">
    <text evidence="2">Cofactor biosynthesis; molybdopterin biosynthesis.</text>
</comment>
<dbReference type="NCBIfam" id="TIGR00177">
    <property type="entry name" value="molyb_syn"/>
    <property type="match status" value="1"/>
</dbReference>
<dbReference type="Pfam" id="PF00994">
    <property type="entry name" value="MoCF_biosynth"/>
    <property type="match status" value="1"/>
</dbReference>
<dbReference type="PANTHER" id="PTHR43764:SF1">
    <property type="entry name" value="MOLYBDOPTERIN MOLYBDOTRANSFERASE"/>
    <property type="match status" value="1"/>
</dbReference>
<name>A0A2Z4U902_9FIRM</name>
<dbReference type="GO" id="GO:0003824">
    <property type="term" value="F:catalytic activity"/>
    <property type="evidence" value="ECO:0007669"/>
    <property type="project" value="InterPro"/>
</dbReference>
<dbReference type="UniPathway" id="UPA00344"/>
<dbReference type="Gene3D" id="2.40.33.20">
    <property type="entry name" value="PK beta-barrel domain-like"/>
    <property type="match status" value="1"/>
</dbReference>
<dbReference type="RefSeq" id="WP_111918725.1">
    <property type="nucleotide sequence ID" value="NZ_CAUWHR010000031.1"/>
</dbReference>
<evidence type="ECO:0000313" key="6">
    <source>
        <dbReference type="Proteomes" id="UP000250003"/>
    </source>
</evidence>
<evidence type="ECO:0000256" key="2">
    <source>
        <dbReference type="ARBA" id="ARBA00005046"/>
    </source>
</evidence>
<dbReference type="KEGG" id="blau:DQQ01_04415"/>
<dbReference type="SMART" id="SM00852">
    <property type="entry name" value="MoCF_biosynth"/>
    <property type="match status" value="1"/>
</dbReference>
<dbReference type="SUPFAM" id="SSF53218">
    <property type="entry name" value="Molybdenum cofactor biosynthesis proteins"/>
    <property type="match status" value="1"/>
</dbReference>
<dbReference type="PANTHER" id="PTHR43764">
    <property type="entry name" value="MOLYBDENUM COFACTOR BIOSYNTHESIS"/>
    <property type="match status" value="1"/>
</dbReference>
<keyword evidence="3" id="KW-0501">Molybdenum cofactor biosynthesis</keyword>
<keyword evidence="6" id="KW-1185">Reference proteome</keyword>
<dbReference type="GO" id="GO:0006777">
    <property type="term" value="P:Mo-molybdopterin cofactor biosynthetic process"/>
    <property type="evidence" value="ECO:0007669"/>
    <property type="project" value="UniProtKB-KW"/>
</dbReference>
<dbReference type="GO" id="GO:0030170">
    <property type="term" value="F:pyridoxal phosphate binding"/>
    <property type="evidence" value="ECO:0007669"/>
    <property type="project" value="InterPro"/>
</dbReference>
<sequence length="311" mass="33964">MGIVRAICISKVRGTAKTQVKEAELTPEWGIIGDAHGGNWHRQVSMLSVEKIEAFRERGAEVEFGAFGENLVVEGFDFAALPVGSRFCIGTAILEMTQIGKECHNHCQIYQRMGECIMPREGVFARVLRGGSIKTGDKAELLPLEEKRPYTAAVITLSDKGAKGEREDKSGPLIVKMLKEAGYQVEETLLLSDEQKPLENQLIRLADQRQINLVLTTGGTGFSRRDVTPEATIAVCDRMARGIAEAIRGYSMTITKRAMLSRAESGIRKGTLIVNLPGSPKAVEESLEFILPVLGHGLGILRGTEGECARK</sequence>
<dbReference type="PROSITE" id="PS51340">
    <property type="entry name" value="MOSC"/>
    <property type="match status" value="1"/>
</dbReference>
<dbReference type="InterPro" id="IPR036425">
    <property type="entry name" value="MoaB/Mog-like_dom_sf"/>
</dbReference>
<evidence type="ECO:0000256" key="1">
    <source>
        <dbReference type="ARBA" id="ARBA00003487"/>
    </source>
</evidence>
<dbReference type="InterPro" id="IPR005302">
    <property type="entry name" value="MoCF_Sase_C"/>
</dbReference>
<dbReference type="GO" id="GO:0030151">
    <property type="term" value="F:molybdenum ion binding"/>
    <property type="evidence" value="ECO:0007669"/>
    <property type="project" value="InterPro"/>
</dbReference>
<organism evidence="5 6">
    <name type="scientific">Blautia argi</name>
    <dbReference type="NCBI Taxonomy" id="1912897"/>
    <lineage>
        <taxon>Bacteria</taxon>
        <taxon>Bacillati</taxon>
        <taxon>Bacillota</taxon>
        <taxon>Clostridia</taxon>
        <taxon>Lachnospirales</taxon>
        <taxon>Lachnospiraceae</taxon>
        <taxon>Blautia</taxon>
    </lineage>
</organism>
<dbReference type="OrthoDB" id="9784492at2"/>
<dbReference type="InterPro" id="IPR001453">
    <property type="entry name" value="MoaB/Mog_dom"/>
</dbReference>
<dbReference type="SUPFAM" id="SSF50800">
    <property type="entry name" value="PK beta-barrel domain-like"/>
    <property type="match status" value="1"/>
</dbReference>
<evidence type="ECO:0000313" key="5">
    <source>
        <dbReference type="EMBL" id="AWY97515.1"/>
    </source>
</evidence>
<protein>
    <submittedName>
        <fullName evidence="5">Molybdenum cofactor biosynthesis protein</fullName>
    </submittedName>
</protein>
<dbReference type="InterPro" id="IPR008284">
    <property type="entry name" value="MoCF_biosynth_CS"/>
</dbReference>
<dbReference type="InterPro" id="IPR051920">
    <property type="entry name" value="MPT_Adenylyltrnsfr/MoaC-Rel"/>
</dbReference>
<proteinExistence type="predicted"/>
<comment type="function">
    <text evidence="1">May be involved in the biosynthesis of molybdopterin.</text>
</comment>
<gene>
    <name evidence="5" type="ORF">DQQ01_04415</name>
</gene>
<dbReference type="Proteomes" id="UP000250003">
    <property type="component" value="Chromosome"/>
</dbReference>
<reference evidence="6" key="1">
    <citation type="submission" date="2018-06" db="EMBL/GenBank/DDBJ databases">
        <title>Description of Blautia argi sp. nov., a new anaerobic isolated from dog feces.</title>
        <authorList>
            <person name="Chang Y.-H."/>
            <person name="Paek J."/>
            <person name="Shin Y."/>
        </authorList>
    </citation>
    <scope>NUCLEOTIDE SEQUENCE [LARGE SCALE GENOMIC DNA]</scope>
    <source>
        <strain evidence="6">KCTC 15426</strain>
    </source>
</reference>